<protein>
    <submittedName>
        <fullName evidence="3">BON domain-containing protein</fullName>
    </submittedName>
</protein>
<feature type="compositionally biased region" description="Gly residues" evidence="1">
    <location>
        <begin position="137"/>
        <end position="151"/>
    </location>
</feature>
<feature type="domain" description="BON" evidence="2">
    <location>
        <begin position="226"/>
        <end position="294"/>
    </location>
</feature>
<evidence type="ECO:0000259" key="2">
    <source>
        <dbReference type="PROSITE" id="PS50914"/>
    </source>
</evidence>
<name>A0ABY5T0S0_9SPHN</name>
<dbReference type="InterPro" id="IPR014004">
    <property type="entry name" value="Transpt-assoc_nodulatn_dom_bac"/>
</dbReference>
<dbReference type="NCBIfam" id="NF033157">
    <property type="entry name" value="SWFGD_domain"/>
    <property type="match status" value="1"/>
</dbReference>
<accession>A0ABY5T0S0</accession>
<evidence type="ECO:0000313" key="3">
    <source>
        <dbReference type="EMBL" id="UVI40094.1"/>
    </source>
</evidence>
<feature type="compositionally biased region" description="Low complexity" evidence="1">
    <location>
        <begin position="161"/>
        <end position="174"/>
    </location>
</feature>
<dbReference type="PROSITE" id="PS50914">
    <property type="entry name" value="BON"/>
    <property type="match status" value="1"/>
</dbReference>
<dbReference type="InterPro" id="IPR047800">
    <property type="entry name" value="SWFGD_dom"/>
</dbReference>
<dbReference type="Pfam" id="PF04972">
    <property type="entry name" value="BON"/>
    <property type="match status" value="1"/>
</dbReference>
<organism evidence="3 4">
    <name type="scientific">Qipengyuania spongiae</name>
    <dbReference type="NCBI Taxonomy" id="2909673"/>
    <lineage>
        <taxon>Bacteria</taxon>
        <taxon>Pseudomonadati</taxon>
        <taxon>Pseudomonadota</taxon>
        <taxon>Alphaproteobacteria</taxon>
        <taxon>Sphingomonadales</taxon>
        <taxon>Erythrobacteraceae</taxon>
        <taxon>Qipengyuania</taxon>
    </lineage>
</organism>
<dbReference type="PANTHER" id="PTHR34606">
    <property type="entry name" value="BON DOMAIN-CONTAINING PROTEIN"/>
    <property type="match status" value="1"/>
</dbReference>
<feature type="compositionally biased region" description="Basic and acidic residues" evidence="1">
    <location>
        <begin position="175"/>
        <end position="188"/>
    </location>
</feature>
<evidence type="ECO:0000256" key="1">
    <source>
        <dbReference type="SAM" id="MobiDB-lite"/>
    </source>
</evidence>
<dbReference type="Proteomes" id="UP001065265">
    <property type="component" value="Chromosome"/>
</dbReference>
<feature type="region of interest" description="Disordered" evidence="1">
    <location>
        <begin position="291"/>
        <end position="326"/>
    </location>
</feature>
<sequence length="326" mass="36104">MAQDNGRDRFERGNQSQYDQDDFGRGSYQQRGNRQPQQYQDYGQDRYSGGGSQYGSNPSRYGDDDYSSDRYSSSSYGDRQSSDYDRFGGRGSSGMNRSQDRFGGGQYDRDYQSSGGSYGGDRFGQGRDQSADYRSGGSYGSGYGQGYGSQGYGQDYDRGYGSRYGSQGRSYGGSRYDRDSSYRNDSERGFFEKAGDEVASWFGDEDAERRRRMDHRGRGPANYQRSNEKLLEDVCERLTHDPRVDATNINVTADNNEITLDGTVTSRAAKRRAEDCAHDISGVNHVQNNLRVDDSSDRYGGFGSTGTGTGTGTGIGTTSRTDTETT</sequence>
<dbReference type="PANTHER" id="PTHR34606:SF15">
    <property type="entry name" value="BON DOMAIN-CONTAINING PROTEIN"/>
    <property type="match status" value="1"/>
</dbReference>
<evidence type="ECO:0000313" key="4">
    <source>
        <dbReference type="Proteomes" id="UP001065265"/>
    </source>
</evidence>
<feature type="compositionally biased region" description="Basic and acidic residues" evidence="1">
    <location>
        <begin position="1"/>
        <end position="12"/>
    </location>
</feature>
<dbReference type="InterPro" id="IPR007055">
    <property type="entry name" value="BON_dom"/>
</dbReference>
<proteinExistence type="predicted"/>
<dbReference type="EMBL" id="CP092471">
    <property type="protein sequence ID" value="UVI40094.1"/>
    <property type="molecule type" value="Genomic_DNA"/>
</dbReference>
<feature type="compositionally biased region" description="Low complexity" evidence="1">
    <location>
        <begin position="28"/>
        <end position="40"/>
    </location>
</feature>
<dbReference type="InterPro" id="IPR051686">
    <property type="entry name" value="Lipoprotein_DolP"/>
</dbReference>
<keyword evidence="4" id="KW-1185">Reference proteome</keyword>
<dbReference type="Gene3D" id="3.30.1340.30">
    <property type="match status" value="1"/>
</dbReference>
<gene>
    <name evidence="3" type="ORF">L1F33_03815</name>
</gene>
<feature type="compositionally biased region" description="Gly residues" evidence="1">
    <location>
        <begin position="300"/>
        <end position="315"/>
    </location>
</feature>
<dbReference type="SMART" id="SM00749">
    <property type="entry name" value="BON"/>
    <property type="match status" value="1"/>
</dbReference>
<feature type="region of interest" description="Disordered" evidence="1">
    <location>
        <begin position="1"/>
        <end position="188"/>
    </location>
</feature>
<dbReference type="RefSeq" id="WP_265560064.1">
    <property type="nucleotide sequence ID" value="NZ_CP092471.1"/>
</dbReference>
<reference evidence="3" key="1">
    <citation type="submission" date="2022-02" db="EMBL/GenBank/DDBJ databases">
        <title>Qipengyuania spongiae sp. nov., isolated from marine sponge.</title>
        <authorList>
            <person name="Li Z."/>
            <person name="Zhang M."/>
        </authorList>
    </citation>
    <scope>NUCLEOTIDE SEQUENCE</scope>
    <source>
        <strain evidence="3">PHS-Z21</strain>
    </source>
</reference>
<feature type="compositionally biased region" description="Low complexity" evidence="1">
    <location>
        <begin position="69"/>
        <end position="79"/>
    </location>
</feature>